<dbReference type="PROSITE" id="PS01090">
    <property type="entry name" value="TATD_2"/>
    <property type="match status" value="1"/>
</dbReference>
<keyword evidence="2 4" id="KW-0479">Metal-binding</keyword>
<accession>A0A1I7JZ90</accession>
<dbReference type="InterPro" id="IPR001130">
    <property type="entry name" value="TatD-like"/>
</dbReference>
<dbReference type="Gene3D" id="3.20.20.140">
    <property type="entry name" value="Metal-dependent hydrolases"/>
    <property type="match status" value="1"/>
</dbReference>
<dbReference type="GO" id="GO:0004536">
    <property type="term" value="F:DNA nuclease activity"/>
    <property type="evidence" value="ECO:0007669"/>
    <property type="project" value="InterPro"/>
</dbReference>
<feature type="binding site" evidence="4">
    <location>
        <position position="6"/>
    </location>
    <ligand>
        <name>a divalent metal cation</name>
        <dbReference type="ChEBI" id="CHEBI:60240"/>
        <label>1</label>
    </ligand>
</feature>
<evidence type="ECO:0000313" key="6">
    <source>
        <dbReference type="Proteomes" id="UP000198693"/>
    </source>
</evidence>
<dbReference type="AlphaFoldDB" id="A0A1I7JZ90"/>
<dbReference type="InterPro" id="IPR032466">
    <property type="entry name" value="Metal_Hydrolase"/>
</dbReference>
<evidence type="ECO:0000256" key="2">
    <source>
        <dbReference type="ARBA" id="ARBA00022723"/>
    </source>
</evidence>
<evidence type="ECO:0000256" key="1">
    <source>
        <dbReference type="ARBA" id="ARBA00009275"/>
    </source>
</evidence>
<feature type="binding site" evidence="4">
    <location>
        <position position="145"/>
    </location>
    <ligand>
        <name>a divalent metal cation</name>
        <dbReference type="ChEBI" id="CHEBI:60240"/>
        <label>2</label>
    </ligand>
</feature>
<keyword evidence="6" id="KW-1185">Reference proteome</keyword>
<evidence type="ECO:0000256" key="3">
    <source>
        <dbReference type="ARBA" id="ARBA00022801"/>
    </source>
</evidence>
<feature type="binding site" evidence="4">
    <location>
        <position position="170"/>
    </location>
    <ligand>
        <name>a divalent metal cation</name>
        <dbReference type="ChEBI" id="CHEBI:60240"/>
        <label>2</label>
    </ligand>
</feature>
<dbReference type="PIRSF" id="PIRSF005902">
    <property type="entry name" value="DNase_TatD"/>
    <property type="match status" value="1"/>
</dbReference>
<dbReference type="OrthoDB" id="9810005at2"/>
<comment type="similarity">
    <text evidence="1">Belongs to the metallo-dependent hydrolases superfamily. TatD-type hydrolase family.</text>
</comment>
<name>A0A1I7JZ90_9GAMM</name>
<dbReference type="PANTHER" id="PTHR46124:SF2">
    <property type="entry name" value="D-AMINOACYL-TRNA DEACYLASE"/>
    <property type="match status" value="1"/>
</dbReference>
<dbReference type="PANTHER" id="PTHR46124">
    <property type="entry name" value="D-AMINOACYL-TRNA DEACYLASE"/>
    <property type="match status" value="1"/>
</dbReference>
<dbReference type="STRING" id="463301.SAMN04487955_113102"/>
<dbReference type="Proteomes" id="UP000198693">
    <property type="component" value="Unassembled WGS sequence"/>
</dbReference>
<dbReference type="GO" id="GO:0046872">
    <property type="term" value="F:metal ion binding"/>
    <property type="evidence" value="ECO:0007669"/>
    <property type="project" value="UniProtKB-KW"/>
</dbReference>
<dbReference type="PROSITE" id="PS01091">
    <property type="entry name" value="TATD_3"/>
    <property type="match status" value="1"/>
</dbReference>
<dbReference type="GO" id="GO:0016788">
    <property type="term" value="F:hydrolase activity, acting on ester bonds"/>
    <property type="evidence" value="ECO:0007669"/>
    <property type="project" value="InterPro"/>
</dbReference>
<dbReference type="CDD" id="cd01310">
    <property type="entry name" value="TatD_DNAse"/>
    <property type="match status" value="1"/>
</dbReference>
<dbReference type="RefSeq" id="WP_089797061.1">
    <property type="nucleotide sequence ID" value="NZ_FPBP01000013.1"/>
</dbReference>
<protein>
    <submittedName>
        <fullName evidence="5">TatD DNase family protein</fullName>
    </submittedName>
</protein>
<dbReference type="InterPro" id="IPR015991">
    <property type="entry name" value="TatD/YcfH-like"/>
</dbReference>
<dbReference type="SUPFAM" id="SSF51556">
    <property type="entry name" value="Metallo-dependent hydrolases"/>
    <property type="match status" value="1"/>
</dbReference>
<proteinExistence type="inferred from homology"/>
<dbReference type="PROSITE" id="PS01137">
    <property type="entry name" value="TATD_1"/>
    <property type="match status" value="1"/>
</dbReference>
<feature type="binding site" evidence="4">
    <location>
        <position position="94"/>
    </location>
    <ligand>
        <name>a divalent metal cation</name>
        <dbReference type="ChEBI" id="CHEBI:60240"/>
        <label>1</label>
    </ligand>
</feature>
<organism evidence="5 6">
    <name type="scientific">Halomonas korlensis</name>
    <dbReference type="NCBI Taxonomy" id="463301"/>
    <lineage>
        <taxon>Bacteria</taxon>
        <taxon>Pseudomonadati</taxon>
        <taxon>Pseudomonadota</taxon>
        <taxon>Gammaproteobacteria</taxon>
        <taxon>Oceanospirillales</taxon>
        <taxon>Halomonadaceae</taxon>
        <taxon>Halomonas</taxon>
    </lineage>
</organism>
<dbReference type="FunFam" id="3.20.20.140:FF:000005">
    <property type="entry name" value="TatD family hydrolase"/>
    <property type="match status" value="1"/>
</dbReference>
<dbReference type="EMBL" id="FPBP01000013">
    <property type="protein sequence ID" value="SFU90538.1"/>
    <property type="molecule type" value="Genomic_DNA"/>
</dbReference>
<dbReference type="NCBIfam" id="TIGR00010">
    <property type="entry name" value="YchF/TatD family DNA exonuclease"/>
    <property type="match status" value="1"/>
</dbReference>
<sequence length="290" mass="32137">MFVDSHCHLDRLDPETHHGDLGAALAAARERDVRQFLAVAVKLEDVRALAAISREHEDVVIAAGVHPMQCVVEEPDVEAIKEVAERFDAVAIGETGLDYHYAVDTDSADSDEVGASQMPSRGLQYERFRRHLMAANELELPVIVHTREAREDTLALIREHTDPNVGGVLHCFTEDLDMAREAVRHGFFISLSGIVTFRNAESIRELARRIPLDRLLIETDSPYLAPVPHRGKPNEPAWVVEVAECIAEVRGISVEEVAMQTTANFYRLFRAAAPQAPDNVREALAQAGLV</sequence>
<feature type="binding site" evidence="4">
    <location>
        <position position="220"/>
    </location>
    <ligand>
        <name>a divalent metal cation</name>
        <dbReference type="ChEBI" id="CHEBI:60240"/>
        <label>1</label>
    </ligand>
</feature>
<evidence type="ECO:0000256" key="4">
    <source>
        <dbReference type="PIRSR" id="PIRSR005902-1"/>
    </source>
</evidence>
<feature type="binding site" evidence="4">
    <location>
        <position position="8"/>
    </location>
    <ligand>
        <name>a divalent metal cation</name>
        <dbReference type="ChEBI" id="CHEBI:60240"/>
        <label>1</label>
    </ligand>
</feature>
<evidence type="ECO:0000313" key="5">
    <source>
        <dbReference type="EMBL" id="SFU90538.1"/>
    </source>
</evidence>
<dbReference type="InterPro" id="IPR018228">
    <property type="entry name" value="DNase_TatD-rel_CS"/>
</dbReference>
<dbReference type="Pfam" id="PF01026">
    <property type="entry name" value="TatD_DNase"/>
    <property type="match status" value="1"/>
</dbReference>
<gene>
    <name evidence="5" type="ORF">SAMN04487955_113102</name>
</gene>
<reference evidence="6" key="1">
    <citation type="submission" date="2016-10" db="EMBL/GenBank/DDBJ databases">
        <authorList>
            <person name="Varghese N."/>
            <person name="Submissions S."/>
        </authorList>
    </citation>
    <scope>NUCLEOTIDE SEQUENCE [LARGE SCALE GENOMIC DNA]</scope>
    <source>
        <strain evidence="6">CGMCC 1.6981</strain>
    </source>
</reference>
<dbReference type="GO" id="GO:0005829">
    <property type="term" value="C:cytosol"/>
    <property type="evidence" value="ECO:0007669"/>
    <property type="project" value="TreeGrafter"/>
</dbReference>
<keyword evidence="3" id="KW-0378">Hydrolase</keyword>